<feature type="domain" description="Glycosyl transferase family 1" evidence="1">
    <location>
        <begin position="186"/>
        <end position="344"/>
    </location>
</feature>
<dbReference type="Proteomes" id="UP000018700">
    <property type="component" value="Chromosome"/>
</dbReference>
<reference evidence="3 4" key="1">
    <citation type="journal article" date="2013" name="PLoS ONE">
        <title>Bacterial endosymbiosis in a chordate host: long-term co-evolution and conservation of secondary metabolism.</title>
        <authorList>
            <person name="Kwan J.C."/>
            <person name="Schmidt E.W."/>
        </authorList>
    </citation>
    <scope>NUCLEOTIDE SEQUENCE [LARGE SCALE GENOMIC DNA]</scope>
    <source>
        <strain evidence="4">faulkneri L5</strain>
    </source>
</reference>
<protein>
    <submittedName>
        <fullName evidence="3">Glycosyl transferase</fullName>
    </submittedName>
</protein>
<dbReference type="OrthoDB" id="5147801at2"/>
<organism evidence="3 4">
    <name type="scientific">Candidatus Endolissoclinum faulkneri L5</name>
    <dbReference type="NCBI Taxonomy" id="1401328"/>
    <lineage>
        <taxon>Bacteria</taxon>
        <taxon>Pseudomonadati</taxon>
        <taxon>Pseudomonadota</taxon>
        <taxon>Alphaproteobacteria</taxon>
        <taxon>Rhodospirillales</taxon>
        <taxon>Rhodospirillaceae</taxon>
        <taxon>Candidatus Endolissoclinum</taxon>
    </lineage>
</organism>
<dbReference type="PANTHER" id="PTHR45947:SF3">
    <property type="entry name" value="SULFOQUINOVOSYL TRANSFERASE SQD2"/>
    <property type="match status" value="1"/>
</dbReference>
<dbReference type="SUPFAM" id="SSF53756">
    <property type="entry name" value="UDP-Glycosyltransferase/glycogen phosphorylase"/>
    <property type="match status" value="1"/>
</dbReference>
<name>V9TTF1_9PROT</name>
<dbReference type="eggNOG" id="COG0438">
    <property type="taxonomic scope" value="Bacteria"/>
</dbReference>
<dbReference type="InterPro" id="IPR028098">
    <property type="entry name" value="Glyco_trans_4-like_N"/>
</dbReference>
<dbReference type="STRING" id="1401328.P856_663"/>
<dbReference type="EMBL" id="CP006745">
    <property type="protein sequence ID" value="AHC73871.1"/>
    <property type="molecule type" value="Genomic_DNA"/>
</dbReference>
<sequence>MNSPTILQLLPTLVSGGTERGALDMAKSIVQANWRSLIVSSGGPLVHEVEQIGATHIKLPIHSKNPLHWRAIFNSLVNLIYSENIDLIHARSRIPAWIGLKVTKKTRLPFVTTFHQHPSTSNFIKQTYNSVMVRGDRVIAISQYIANRLLIEYKIDKARLRIIPRGVDLELFAPNKVPIERMIRLINKWQIPQSIPILLIPGRLSEWKGHRLVIDMLAHHLKRGSLYCLIVGDYMAKPKIKKELESYARTCGIDEFIRITGCTDDMPAVYKLSDVVVSASLIPEPFGRAMIEAQAMGRPIVAFDHGGARETVITGETGWLVKPGDPKALAKGVLTALSLNKRERASLSIKAIDNVRAHFSCSKMCNSTLAVYKELLNTRGYKHL</sequence>
<evidence type="ECO:0000313" key="3">
    <source>
        <dbReference type="EMBL" id="AHC73871.1"/>
    </source>
</evidence>
<evidence type="ECO:0000259" key="1">
    <source>
        <dbReference type="Pfam" id="PF00534"/>
    </source>
</evidence>
<dbReference type="Pfam" id="PF13439">
    <property type="entry name" value="Glyco_transf_4"/>
    <property type="match status" value="1"/>
</dbReference>
<dbReference type="CDD" id="cd03819">
    <property type="entry name" value="GT4_WavL-like"/>
    <property type="match status" value="1"/>
</dbReference>
<dbReference type="KEGG" id="efk:P856_663"/>
<dbReference type="GO" id="GO:0016758">
    <property type="term" value="F:hexosyltransferase activity"/>
    <property type="evidence" value="ECO:0007669"/>
    <property type="project" value="TreeGrafter"/>
</dbReference>
<dbReference type="Gene3D" id="3.40.50.2000">
    <property type="entry name" value="Glycogen Phosphorylase B"/>
    <property type="match status" value="2"/>
</dbReference>
<evidence type="ECO:0000259" key="2">
    <source>
        <dbReference type="Pfam" id="PF13439"/>
    </source>
</evidence>
<keyword evidence="3" id="KW-0808">Transferase</keyword>
<dbReference type="RefSeq" id="WP_025300749.1">
    <property type="nucleotide sequence ID" value="NZ_CP006745.1"/>
</dbReference>
<gene>
    <name evidence="3" type="primary">capM</name>
    <name evidence="3" type="ORF">P856_663</name>
</gene>
<feature type="domain" description="Glycosyltransferase subfamily 4-like N-terminal" evidence="2">
    <location>
        <begin position="16"/>
        <end position="170"/>
    </location>
</feature>
<dbReference type="AlphaFoldDB" id="V9TTF1"/>
<keyword evidence="4" id="KW-1185">Reference proteome</keyword>
<evidence type="ECO:0000313" key="4">
    <source>
        <dbReference type="Proteomes" id="UP000018700"/>
    </source>
</evidence>
<proteinExistence type="predicted"/>
<dbReference type="HOGENOM" id="CLU_009583_0_3_5"/>
<dbReference type="Pfam" id="PF00534">
    <property type="entry name" value="Glycos_transf_1"/>
    <property type="match status" value="1"/>
</dbReference>
<dbReference type="InterPro" id="IPR050194">
    <property type="entry name" value="Glycosyltransferase_grp1"/>
</dbReference>
<dbReference type="PATRIC" id="fig|1401328.3.peg.667"/>
<dbReference type="PANTHER" id="PTHR45947">
    <property type="entry name" value="SULFOQUINOVOSYL TRANSFERASE SQD2"/>
    <property type="match status" value="1"/>
</dbReference>
<accession>V9TTF1</accession>
<dbReference type="InterPro" id="IPR001296">
    <property type="entry name" value="Glyco_trans_1"/>
</dbReference>